<gene>
    <name evidence="1" type="ORF">FORC53_3296</name>
</gene>
<organism evidence="1 2">
    <name type="scientific">Vibrio vulnificus</name>
    <dbReference type="NCBI Taxonomy" id="672"/>
    <lineage>
        <taxon>Bacteria</taxon>
        <taxon>Pseudomonadati</taxon>
        <taxon>Pseudomonadota</taxon>
        <taxon>Gammaproteobacteria</taxon>
        <taxon>Vibrionales</taxon>
        <taxon>Vibrionaceae</taxon>
        <taxon>Vibrio</taxon>
    </lineage>
</organism>
<evidence type="ECO:0000313" key="2">
    <source>
        <dbReference type="Proteomes" id="UP000263418"/>
    </source>
</evidence>
<sequence>MSIQLIDAVNTYSSTFLHLLLYGRKFGVCHFYGVNLMKLLAFYIDKNVTKI</sequence>
<accession>A0AAN1PRZ6</accession>
<reference evidence="1 2" key="1">
    <citation type="submission" date="2017-01" db="EMBL/GenBank/DDBJ databases">
        <title>Complete Genome Sequence of Vibrio vulnificus FORC_053.</title>
        <authorList>
            <consortium name="Food-borne Pathogen Omics Research Center"/>
            <person name="Chung H.Y."/>
            <person name="Na E.J."/>
            <person name="Song J.S."/>
            <person name="Kim H."/>
            <person name="Lee J.-H."/>
            <person name="Ryu S."/>
            <person name="Choi S.H."/>
        </authorList>
    </citation>
    <scope>NUCLEOTIDE SEQUENCE [LARGE SCALE GENOMIC DNA]</scope>
    <source>
        <strain evidence="1 2">FORC_053</strain>
    </source>
</reference>
<protein>
    <submittedName>
        <fullName evidence="1">Uncharacterized protein</fullName>
    </submittedName>
</protein>
<name>A0AAN1PRZ6_VIBVL</name>
<evidence type="ECO:0000313" key="1">
    <source>
        <dbReference type="EMBL" id="AXX61635.1"/>
    </source>
</evidence>
<dbReference type="Proteomes" id="UP000263418">
    <property type="component" value="Chromosome 2"/>
</dbReference>
<dbReference type="EMBL" id="CP019291">
    <property type="protein sequence ID" value="AXX61635.1"/>
    <property type="molecule type" value="Genomic_DNA"/>
</dbReference>
<dbReference type="AlphaFoldDB" id="A0AAN1PRZ6"/>
<proteinExistence type="predicted"/>